<reference evidence="1" key="1">
    <citation type="submission" date="2018-11" db="EMBL/GenBank/DDBJ databases">
        <title>The sequence and de novo assembly of Larimichthys crocea genome using PacBio and Hi-C technologies.</title>
        <authorList>
            <person name="Xu P."/>
            <person name="Chen B."/>
            <person name="Zhou Z."/>
            <person name="Ke Q."/>
            <person name="Wu Y."/>
            <person name="Bai H."/>
            <person name="Pu F."/>
        </authorList>
    </citation>
    <scope>NUCLEOTIDE SEQUENCE</scope>
    <source>
        <tissue evidence="1">Muscle</tissue>
    </source>
</reference>
<proteinExistence type="predicted"/>
<evidence type="ECO:0000313" key="2">
    <source>
        <dbReference type="Proteomes" id="UP000793456"/>
    </source>
</evidence>
<dbReference type="EMBL" id="CM011683">
    <property type="protein sequence ID" value="TMS14484.1"/>
    <property type="molecule type" value="Genomic_DNA"/>
</dbReference>
<keyword evidence="2" id="KW-1185">Reference proteome</keyword>
<protein>
    <submittedName>
        <fullName evidence="1">Uncharacterized protein</fullName>
    </submittedName>
</protein>
<gene>
    <name evidence="1" type="ORF">E3U43_022964</name>
</gene>
<evidence type="ECO:0000313" key="1">
    <source>
        <dbReference type="EMBL" id="TMS14484.1"/>
    </source>
</evidence>
<sequence length="272" mass="31687">MAKTKQSARRKKFDYNQDRKKLKKKFIKKSNPRIENEQIRNAWDNRKSSARNLQEMGLAFDPNRSLPIKKPSLMDLHLHALIIATENNNPTAAAARTLRLKCYLEIASLLENPTFHTCRVTLEKMMDDLWRRNMFMLLRPDRLTENPNTLSHDLHCSSYCVCVHTCSSSAEKGPTKAPVGIVTKPYVLNQLEDEASRPEKDSKTLSSDLIEYAQYMIREHSDNYKAMARDEKNYYQDTPKQIKRKINEYKRCHPEHYNAFINSLAVPQPMAQ</sequence>
<organism evidence="1 2">
    <name type="scientific">Larimichthys crocea</name>
    <name type="common">Large yellow croaker</name>
    <name type="synonym">Pseudosciaena crocea</name>
    <dbReference type="NCBI Taxonomy" id="215358"/>
    <lineage>
        <taxon>Eukaryota</taxon>
        <taxon>Metazoa</taxon>
        <taxon>Chordata</taxon>
        <taxon>Craniata</taxon>
        <taxon>Vertebrata</taxon>
        <taxon>Euteleostomi</taxon>
        <taxon>Actinopterygii</taxon>
        <taxon>Neopterygii</taxon>
        <taxon>Teleostei</taxon>
        <taxon>Neoteleostei</taxon>
        <taxon>Acanthomorphata</taxon>
        <taxon>Eupercaria</taxon>
        <taxon>Sciaenidae</taxon>
        <taxon>Larimichthys</taxon>
    </lineage>
</organism>
<dbReference type="Proteomes" id="UP000793456">
    <property type="component" value="Chromosome X"/>
</dbReference>
<accession>A0ACD3R5S4</accession>
<name>A0ACD3R5S4_LARCR</name>
<comment type="caution">
    <text evidence="1">The sequence shown here is derived from an EMBL/GenBank/DDBJ whole genome shotgun (WGS) entry which is preliminary data.</text>
</comment>